<evidence type="ECO:0000256" key="7">
    <source>
        <dbReference type="SAM" id="MobiDB-lite"/>
    </source>
</evidence>
<evidence type="ECO:0000259" key="9">
    <source>
        <dbReference type="Pfam" id="PF21269"/>
    </source>
</evidence>
<dbReference type="GO" id="GO:0016757">
    <property type="term" value="F:glycosyltransferase activity"/>
    <property type="evidence" value="ECO:0007669"/>
    <property type="project" value="UniProtKB-KW"/>
</dbReference>
<feature type="region of interest" description="Disordered" evidence="7">
    <location>
        <begin position="1"/>
        <end position="21"/>
    </location>
</feature>
<dbReference type="InterPro" id="IPR052078">
    <property type="entry name" value="Trehalose_Metab_GTase"/>
</dbReference>
<evidence type="ECO:0000256" key="4">
    <source>
        <dbReference type="ARBA" id="ARBA00022676"/>
    </source>
</evidence>
<evidence type="ECO:0000313" key="10">
    <source>
        <dbReference type="EMBL" id="RUS26218.1"/>
    </source>
</evidence>
<dbReference type="Pfam" id="PF21269">
    <property type="entry name" value="TreT_GT1"/>
    <property type="match status" value="1"/>
</dbReference>
<reference evidence="10 11" key="1">
    <citation type="journal article" date="2018" name="New Phytol.">
        <title>Phylogenomics of Endogonaceae and evolution of mycorrhizas within Mucoromycota.</title>
        <authorList>
            <person name="Chang Y."/>
            <person name="Desiro A."/>
            <person name="Na H."/>
            <person name="Sandor L."/>
            <person name="Lipzen A."/>
            <person name="Clum A."/>
            <person name="Barry K."/>
            <person name="Grigoriev I.V."/>
            <person name="Martin F.M."/>
            <person name="Stajich J.E."/>
            <person name="Smith M.E."/>
            <person name="Bonito G."/>
            <person name="Spatafora J.W."/>
        </authorList>
    </citation>
    <scope>NUCLEOTIDE SEQUENCE [LARGE SCALE GENOMIC DNA]</scope>
    <source>
        <strain evidence="10 11">AD002</strain>
    </source>
</reference>
<evidence type="ECO:0000259" key="8">
    <source>
        <dbReference type="Pfam" id="PF00534"/>
    </source>
</evidence>
<protein>
    <submittedName>
        <fullName evidence="10">Uncharacterized protein</fullName>
    </submittedName>
</protein>
<name>A0A433Q8T3_9FUNG</name>
<evidence type="ECO:0000313" key="11">
    <source>
        <dbReference type="Proteomes" id="UP000274822"/>
    </source>
</evidence>
<comment type="subunit">
    <text evidence="2">Homodimer.</text>
</comment>
<gene>
    <name evidence="10" type="ORF">BC938DRAFT_471058</name>
</gene>
<dbReference type="SUPFAM" id="SSF53756">
    <property type="entry name" value="UDP-Glycosyltransferase/glycogen phosphorylase"/>
    <property type="match status" value="1"/>
</dbReference>
<dbReference type="PANTHER" id="PTHR47779">
    <property type="entry name" value="SYNTHASE (CCG-9), PUTATIVE (AFU_ORTHOLOGUE AFUA_3G12100)-RELATED"/>
    <property type="match status" value="1"/>
</dbReference>
<dbReference type="Gene3D" id="3.40.50.2000">
    <property type="entry name" value="Glycogen Phosphorylase B"/>
    <property type="match status" value="2"/>
</dbReference>
<feature type="domain" description="Trehalose synthase N-terminal" evidence="9">
    <location>
        <begin position="233"/>
        <end position="384"/>
    </location>
</feature>
<dbReference type="AlphaFoldDB" id="A0A433Q8T3"/>
<comment type="caution">
    <text evidence="10">The sequence shown here is derived from an EMBL/GenBank/DDBJ whole genome shotgun (WGS) entry which is preliminary data.</text>
</comment>
<dbReference type="PANTHER" id="PTHR47779:SF1">
    <property type="entry name" value="SYNTHASE (CCG-9), PUTATIVE (AFU_ORTHOLOGUE AFUA_3G12100)-RELATED"/>
    <property type="match status" value="1"/>
</dbReference>
<feature type="domain" description="Glycosyl transferase family 1" evidence="8">
    <location>
        <begin position="440"/>
        <end position="628"/>
    </location>
</feature>
<evidence type="ECO:0000256" key="5">
    <source>
        <dbReference type="ARBA" id="ARBA00022679"/>
    </source>
</evidence>
<evidence type="ECO:0000256" key="3">
    <source>
        <dbReference type="ARBA" id="ARBA00022526"/>
    </source>
</evidence>
<sequence>FIYTAHGGTSSRHRHTNTPSLRNNDVSGGCFNIYIYITYLENELFLLSPPPNMSTRDKLSLPFRATVHHFADNHIPQPAYLGLDIQVNHAHDSVKYCICPNNGSYVSDYYMGTFSLAGHQTDADKIRYGEQRLLDIIRGYAKAQNLKIQVVGLGLVFDGHTGDSLLLLKPPSLAARLWLELDGVPFIMDTKGSTLGERASAAVRKSIMWLSPLFPGNIPRISVGHRHEVRTLVALMRHALIRLFRLLDIDAHWYVTKPKPEIFDITKRKFHNVLQGVAPPNEYLSDADKALFEAWSADNVKRYWGDADGPFRNSDVIIIDDPQVTGLIPHIKRLARSNTKLIYRSHIEIRADLIRESPEGPQATTWGYLWNSFVRHADLFVSHPVTNFIPDDLPRDRVVLMPATTDPLDGLNKEMAERDMTYYRLVFNRVCSDQGSKSVNWDRPYIVQIARFDPSKGIEDVLKSYRILREKIASVGNFSEIDIPQLVVCGHGSMDDPGNLSHIFFGYFASRSHSDISHIKSDQFADINADIIIARVPPCDQLLNMILRGAYVALQLSHREGFEVKVTEALAKGVPVIAYQAGGIPLQIQHGRTGYLVPVGDTSNVASLLFELFSNGELRERMSIAAKETPTEEYWTVVNAINWLFLSNTLAAEGSEDCKPRVRIGDGKWVKEFWRDGANYSGPQPTTN</sequence>
<dbReference type="GO" id="GO:0006006">
    <property type="term" value="P:glucose metabolic process"/>
    <property type="evidence" value="ECO:0007669"/>
    <property type="project" value="UniProtKB-KW"/>
</dbReference>
<dbReference type="Proteomes" id="UP000274822">
    <property type="component" value="Unassembled WGS sequence"/>
</dbReference>
<feature type="non-terminal residue" evidence="10">
    <location>
        <position position="1"/>
    </location>
</feature>
<evidence type="ECO:0000256" key="1">
    <source>
        <dbReference type="ARBA" id="ARBA00009481"/>
    </source>
</evidence>
<dbReference type="InterPro" id="IPR001296">
    <property type="entry name" value="Glyco_trans_1"/>
</dbReference>
<keyword evidence="5" id="KW-0808">Transferase</keyword>
<evidence type="ECO:0000256" key="2">
    <source>
        <dbReference type="ARBA" id="ARBA00011738"/>
    </source>
</evidence>
<keyword evidence="6" id="KW-0119">Carbohydrate metabolism</keyword>
<proteinExistence type="inferred from homology"/>
<dbReference type="InterPro" id="IPR049438">
    <property type="entry name" value="TreT_GT1"/>
</dbReference>
<evidence type="ECO:0000256" key="6">
    <source>
        <dbReference type="ARBA" id="ARBA00023277"/>
    </source>
</evidence>
<dbReference type="Pfam" id="PF00534">
    <property type="entry name" value="Glycos_transf_1"/>
    <property type="match status" value="1"/>
</dbReference>
<accession>A0A433Q8T3</accession>
<organism evidence="10 11">
    <name type="scientific">Jimgerdemannia flammicorona</name>
    <dbReference type="NCBI Taxonomy" id="994334"/>
    <lineage>
        <taxon>Eukaryota</taxon>
        <taxon>Fungi</taxon>
        <taxon>Fungi incertae sedis</taxon>
        <taxon>Mucoromycota</taxon>
        <taxon>Mucoromycotina</taxon>
        <taxon>Endogonomycetes</taxon>
        <taxon>Endogonales</taxon>
        <taxon>Endogonaceae</taxon>
        <taxon>Jimgerdemannia</taxon>
    </lineage>
</organism>
<keyword evidence="4" id="KW-0328">Glycosyltransferase</keyword>
<keyword evidence="3" id="KW-0313">Glucose metabolism</keyword>
<comment type="similarity">
    <text evidence="1">Belongs to the glycosyltransferase group 1 family. Glycosyltransferase 4 subfamily.</text>
</comment>
<keyword evidence="11" id="KW-1185">Reference proteome</keyword>
<dbReference type="EMBL" id="RBNJ01010969">
    <property type="protein sequence ID" value="RUS26218.1"/>
    <property type="molecule type" value="Genomic_DNA"/>
</dbReference>